<dbReference type="SUPFAM" id="SSF56672">
    <property type="entry name" value="DNA/RNA polymerases"/>
    <property type="match status" value="1"/>
</dbReference>
<organism evidence="11 12">
    <name type="scientific">Sitophilus oryzae</name>
    <name type="common">Rice weevil</name>
    <name type="synonym">Curculio oryzae</name>
    <dbReference type="NCBI Taxonomy" id="7048"/>
    <lineage>
        <taxon>Eukaryota</taxon>
        <taxon>Metazoa</taxon>
        <taxon>Ecdysozoa</taxon>
        <taxon>Arthropoda</taxon>
        <taxon>Hexapoda</taxon>
        <taxon>Insecta</taxon>
        <taxon>Pterygota</taxon>
        <taxon>Neoptera</taxon>
        <taxon>Endopterygota</taxon>
        <taxon>Coleoptera</taxon>
        <taxon>Polyphaga</taxon>
        <taxon>Cucujiformia</taxon>
        <taxon>Curculionidae</taxon>
        <taxon>Dryophthorinae</taxon>
        <taxon>Sitophilus</taxon>
    </lineage>
</organism>
<protein>
    <recommendedName>
        <fullName evidence="1">RNA-directed DNA polymerase</fullName>
        <ecNumber evidence="1">2.7.7.49</ecNumber>
    </recommendedName>
</protein>
<keyword evidence="6" id="KW-0460">Magnesium</keyword>
<dbReference type="PROSITE" id="PS50878">
    <property type="entry name" value="RT_POL"/>
    <property type="match status" value="1"/>
</dbReference>
<evidence type="ECO:0000259" key="10">
    <source>
        <dbReference type="PROSITE" id="PS50878"/>
    </source>
</evidence>
<dbReference type="GO" id="GO:0004519">
    <property type="term" value="F:endonuclease activity"/>
    <property type="evidence" value="ECO:0007669"/>
    <property type="project" value="UniProtKB-KW"/>
</dbReference>
<dbReference type="InterPro" id="IPR050951">
    <property type="entry name" value="Retrovirus_Pol_polyprotein"/>
</dbReference>
<name>A0A6J2YVZ2_SITOR</name>
<evidence type="ECO:0000256" key="2">
    <source>
        <dbReference type="ARBA" id="ARBA00022679"/>
    </source>
</evidence>
<dbReference type="PANTHER" id="PTHR37984:SF5">
    <property type="entry name" value="PROTEIN NYNRIN-LIKE"/>
    <property type="match status" value="1"/>
</dbReference>
<dbReference type="PANTHER" id="PTHR37984">
    <property type="entry name" value="PROTEIN CBG26694"/>
    <property type="match status" value="1"/>
</dbReference>
<dbReference type="EC" id="2.7.7.49" evidence="1"/>
<dbReference type="GO" id="GO:0003964">
    <property type="term" value="F:RNA-directed DNA polymerase activity"/>
    <property type="evidence" value="ECO:0007669"/>
    <property type="project" value="UniProtKB-EC"/>
</dbReference>
<reference evidence="12" key="1">
    <citation type="submission" date="2025-08" db="UniProtKB">
        <authorList>
            <consortium name="RefSeq"/>
        </authorList>
    </citation>
    <scope>IDENTIFICATION</scope>
    <source>
        <tissue evidence="12">Gonads</tissue>
    </source>
</reference>
<feature type="domain" description="Reverse transcriptase" evidence="10">
    <location>
        <begin position="357"/>
        <end position="537"/>
    </location>
</feature>
<keyword evidence="5" id="KW-0378">Hydrolase</keyword>
<dbReference type="GeneID" id="115891183"/>
<evidence type="ECO:0000256" key="4">
    <source>
        <dbReference type="ARBA" id="ARBA00022722"/>
    </source>
</evidence>
<dbReference type="GO" id="GO:0006508">
    <property type="term" value="P:proteolysis"/>
    <property type="evidence" value="ECO:0007669"/>
    <property type="project" value="InterPro"/>
</dbReference>
<dbReference type="InterPro" id="IPR041577">
    <property type="entry name" value="RT_RNaseH_2"/>
</dbReference>
<dbReference type="InterPro" id="IPR043128">
    <property type="entry name" value="Rev_trsase/Diguanyl_cyclase"/>
</dbReference>
<dbReference type="Gene3D" id="1.10.340.70">
    <property type="match status" value="1"/>
</dbReference>
<dbReference type="Gene3D" id="3.10.10.10">
    <property type="entry name" value="HIV Type 1 Reverse Transcriptase, subunit A, domain 1"/>
    <property type="match status" value="1"/>
</dbReference>
<dbReference type="InterPro" id="IPR000477">
    <property type="entry name" value="RT_dom"/>
</dbReference>
<sequence length="951" mass="107951">MDIYNFRPSHLLDYELDYELFIRQSATTRPVADKRKILSRLLASEKSKPGNNIQLANIELDFNKEQEAIGKSLNSVNLIIEDFEGAESDSTFLRVKSRLSHIAGRVQHIISFSLDPKLLPLVKTYISETNATCLKLEGDLYDKIPSTSNTNESFVSNPVINIPTPIVSCSSRSQPVSEWQIKFDGTELSDLCRCPEEADYLTKKDKRPKECISSLDEPSPSCSKMNNRVCKSKVSNKGCIPESSDGNEVSPVFVNKSLDNRPYISVKLYDISVSVLLDSGATASVVGSKDDLSIEQRIRAENVIASFDEISSQDKLGRTDKIPLNIDTGDAPPFKRRPFSMSPYMAKILNDELDEMLQLGVIEPSKSPYCSPVLLVKKANGEYRFCFDGRPLNEVTKHDCYPLPNVERILSSLRNSKFISSIDLRKAFWQIPLDERSKEKTAFAVVGRGFFQFVTMPFGLRNAAQTQQRLVDAIFSPKFEPHIFTYLDDILVISEDFYHHIKLLTEVKEKLREAGLSLNLKKCDFFKTTLKFLGYVVGSNSLRTDPDKVSAMANYPQPRTTTKIKRFVGLCSWYRHFIKDFSTLMSPINDLLKGRKKGQSIEWNTKAEHSFLHIKDLLLSAPILSQPNFSEKFFIESDASDTGLGGVLLQKIDGEDYNHSLLWLNNLSNPSGKLARWSVRLRKHTFDIIHKKGVSNVIADAMSRIPGSEDVQEHTPDISEERPQRQEVIDSCHSPPTSGHFGFFKTLNRVQELHYWPKMREDILRFVRNCEVCGAQKAPNTARMGLMGKEKVVDLPFQVIAIELIGPLPRSKIGQFYRSEVPHEDLEIVPGDCNSYAANLQNFKDIFIQVRSNLHLAHERNSRSYNLRKRDVSFNVGDHVWHRNKVLSSAADKFSTKLVPKCIHSIVRKKLPNLVYNLEDLDGSKAGNWHIKYLKPFNHIDNDQRSLSSED</sequence>
<dbReference type="SUPFAM" id="SSF50630">
    <property type="entry name" value="Acid proteases"/>
    <property type="match status" value="1"/>
</dbReference>
<evidence type="ECO:0000313" key="11">
    <source>
        <dbReference type="Proteomes" id="UP000504635"/>
    </source>
</evidence>
<keyword evidence="5" id="KW-0255">Endonuclease</keyword>
<dbReference type="PROSITE" id="PS00141">
    <property type="entry name" value="ASP_PROTEASE"/>
    <property type="match status" value="1"/>
</dbReference>
<dbReference type="RefSeq" id="XP_030767447.1">
    <property type="nucleotide sequence ID" value="XM_030911587.1"/>
</dbReference>
<dbReference type="InterPro" id="IPR041588">
    <property type="entry name" value="Integrase_H2C2"/>
</dbReference>
<dbReference type="InParanoid" id="A0A6J2YVZ2"/>
<dbReference type="Proteomes" id="UP000504635">
    <property type="component" value="Unplaced"/>
</dbReference>
<accession>A0A6J2YVZ2</accession>
<dbReference type="Gene3D" id="3.30.70.270">
    <property type="match status" value="2"/>
</dbReference>
<dbReference type="GO" id="GO:0004190">
    <property type="term" value="F:aspartic-type endopeptidase activity"/>
    <property type="evidence" value="ECO:0007669"/>
    <property type="project" value="InterPro"/>
</dbReference>
<keyword evidence="7" id="KW-0694">RNA-binding</keyword>
<evidence type="ECO:0000256" key="1">
    <source>
        <dbReference type="ARBA" id="ARBA00012493"/>
    </source>
</evidence>
<dbReference type="InterPro" id="IPR021109">
    <property type="entry name" value="Peptidase_aspartic_dom_sf"/>
</dbReference>
<keyword evidence="3" id="KW-0548">Nucleotidyltransferase</keyword>
<keyword evidence="4" id="KW-0540">Nuclease</keyword>
<dbReference type="AlphaFoldDB" id="A0A6J2YVZ2"/>
<evidence type="ECO:0000256" key="3">
    <source>
        <dbReference type="ARBA" id="ARBA00022695"/>
    </source>
</evidence>
<evidence type="ECO:0000313" key="12">
    <source>
        <dbReference type="RefSeq" id="XP_030767447.1"/>
    </source>
</evidence>
<keyword evidence="9" id="KW-0511">Multifunctional enzyme</keyword>
<dbReference type="CDD" id="cd01647">
    <property type="entry name" value="RT_LTR"/>
    <property type="match status" value="1"/>
</dbReference>
<dbReference type="Pfam" id="PF17921">
    <property type="entry name" value="Integrase_H2C2"/>
    <property type="match status" value="1"/>
</dbReference>
<dbReference type="Pfam" id="PF00078">
    <property type="entry name" value="RVT_1"/>
    <property type="match status" value="1"/>
</dbReference>
<evidence type="ECO:0000256" key="5">
    <source>
        <dbReference type="ARBA" id="ARBA00022759"/>
    </source>
</evidence>
<dbReference type="KEGG" id="soy:115891183"/>
<keyword evidence="2" id="KW-0808">Transferase</keyword>
<evidence type="ECO:0000256" key="7">
    <source>
        <dbReference type="ARBA" id="ARBA00022884"/>
    </source>
</evidence>
<proteinExistence type="predicted"/>
<evidence type="ECO:0000256" key="8">
    <source>
        <dbReference type="ARBA" id="ARBA00022908"/>
    </source>
</evidence>
<dbReference type="InterPro" id="IPR043502">
    <property type="entry name" value="DNA/RNA_pol_sf"/>
</dbReference>
<dbReference type="OrthoDB" id="6754015at2759"/>
<dbReference type="InterPro" id="IPR001969">
    <property type="entry name" value="Aspartic_peptidase_AS"/>
</dbReference>
<evidence type="ECO:0000256" key="9">
    <source>
        <dbReference type="ARBA" id="ARBA00023268"/>
    </source>
</evidence>
<gene>
    <name evidence="12" type="primary">LOC115891183</name>
</gene>
<keyword evidence="11" id="KW-1185">Reference proteome</keyword>
<dbReference type="GO" id="GO:0003723">
    <property type="term" value="F:RNA binding"/>
    <property type="evidence" value="ECO:0007669"/>
    <property type="project" value="UniProtKB-KW"/>
</dbReference>
<dbReference type="GO" id="GO:0015074">
    <property type="term" value="P:DNA integration"/>
    <property type="evidence" value="ECO:0007669"/>
    <property type="project" value="UniProtKB-KW"/>
</dbReference>
<evidence type="ECO:0000256" key="6">
    <source>
        <dbReference type="ARBA" id="ARBA00022842"/>
    </source>
</evidence>
<dbReference type="FunFam" id="3.30.70.270:FF:000020">
    <property type="entry name" value="Transposon Tf2-6 polyprotein-like Protein"/>
    <property type="match status" value="1"/>
</dbReference>
<dbReference type="Pfam" id="PF17919">
    <property type="entry name" value="RT_RNaseH_2"/>
    <property type="match status" value="1"/>
</dbReference>
<dbReference type="FunFam" id="1.10.340.70:FF:000001">
    <property type="entry name" value="Retrovirus-related Pol polyprotein from transposon gypsy-like Protein"/>
    <property type="match status" value="1"/>
</dbReference>
<keyword evidence="8" id="KW-0229">DNA integration</keyword>